<evidence type="ECO:0008006" key="4">
    <source>
        <dbReference type="Google" id="ProtNLM"/>
    </source>
</evidence>
<proteinExistence type="predicted"/>
<dbReference type="AlphaFoldDB" id="A0A1T4XKM1"/>
<dbReference type="RefSeq" id="WP_078812821.1">
    <property type="nucleotide sequence ID" value="NZ_FUYE01000004.1"/>
</dbReference>
<accession>A0A1T4XKM1</accession>
<protein>
    <recommendedName>
        <fullName evidence="4">DUF2092 domain-containing protein</fullName>
    </recommendedName>
</protein>
<gene>
    <name evidence="2" type="ORF">SAMN02745166_01635</name>
</gene>
<evidence type="ECO:0000256" key="1">
    <source>
        <dbReference type="SAM" id="SignalP"/>
    </source>
</evidence>
<name>A0A1T4XKM1_9BACT</name>
<dbReference type="STRING" id="48467.SAMN02745166_01635"/>
<feature type="chain" id="PRO_5012188346" description="DUF2092 domain-containing protein" evidence="1">
    <location>
        <begin position="27"/>
        <end position="263"/>
    </location>
</feature>
<evidence type="ECO:0000313" key="3">
    <source>
        <dbReference type="Proteomes" id="UP000190774"/>
    </source>
</evidence>
<keyword evidence="3" id="KW-1185">Reference proteome</keyword>
<keyword evidence="1" id="KW-0732">Signal</keyword>
<feature type="signal peptide" evidence="1">
    <location>
        <begin position="1"/>
        <end position="26"/>
    </location>
</feature>
<dbReference type="OrthoDB" id="188633at2"/>
<organism evidence="2 3">
    <name type="scientific">Prosthecobacter debontii</name>
    <dbReference type="NCBI Taxonomy" id="48467"/>
    <lineage>
        <taxon>Bacteria</taxon>
        <taxon>Pseudomonadati</taxon>
        <taxon>Verrucomicrobiota</taxon>
        <taxon>Verrucomicrobiia</taxon>
        <taxon>Verrucomicrobiales</taxon>
        <taxon>Verrucomicrobiaceae</taxon>
        <taxon>Prosthecobacter</taxon>
    </lineage>
</organism>
<sequence>MMKVLLGWISFAVLVATLQFGSVAYAQEETAHHRKIYAAINAAQTKMRQVNATYRDEPVEFALTGWFEGGELKKIVARSNGDGDGVTEYYLEGQQPLFVFNTYHLGSVSQKGAKVEERLYFQDGAIFRWLTTEKPTPVLHSEDYQATTELYETNCKAFVEALNKAKSGKAGKGAAAKTQQQEGVFIGIEEGDYFHWQLRTAQGEEVSYFILQPDASVDQVVEDPGSYLGRRCVITWQKSMEDIPEAGGKMEIEQIMSVKWLTK</sequence>
<dbReference type="Proteomes" id="UP000190774">
    <property type="component" value="Unassembled WGS sequence"/>
</dbReference>
<evidence type="ECO:0000313" key="2">
    <source>
        <dbReference type="EMBL" id="SKA89953.1"/>
    </source>
</evidence>
<dbReference type="EMBL" id="FUYE01000004">
    <property type="protein sequence ID" value="SKA89953.1"/>
    <property type="molecule type" value="Genomic_DNA"/>
</dbReference>
<reference evidence="3" key="1">
    <citation type="submission" date="2017-02" db="EMBL/GenBank/DDBJ databases">
        <authorList>
            <person name="Varghese N."/>
            <person name="Submissions S."/>
        </authorList>
    </citation>
    <scope>NUCLEOTIDE SEQUENCE [LARGE SCALE GENOMIC DNA]</scope>
    <source>
        <strain evidence="3">ATCC 700200</strain>
    </source>
</reference>